<evidence type="ECO:0000256" key="3">
    <source>
        <dbReference type="ARBA" id="ARBA00022553"/>
    </source>
</evidence>
<comment type="pathway">
    <text evidence="7 9">Lipid metabolism; fatty acid biosynthesis.</text>
</comment>
<reference evidence="12" key="1">
    <citation type="submission" date="2015-07" db="EMBL/GenBank/DDBJ databases">
        <title>Draft genome sequence of Streptomyces sp. CMAA 1322, a bacterium isolated from Caatinga biome, from dry forest semiarid of Brazil.</title>
        <authorList>
            <person name="Santos S.N."/>
            <person name="Gacesa R."/>
            <person name="Taketani R.G."/>
            <person name="Long P.F."/>
            <person name="Melo I.S."/>
        </authorList>
    </citation>
    <scope>NUCLEOTIDE SEQUENCE [LARGE SCALE GENOMIC DNA]</scope>
    <source>
        <strain evidence="12">CMAA 1322</strain>
    </source>
</reference>
<evidence type="ECO:0000313" key="11">
    <source>
        <dbReference type="EMBL" id="KNB50784.1"/>
    </source>
</evidence>
<keyword evidence="5 7" id="KW-0443">Lipid metabolism</keyword>
<dbReference type="NCBIfam" id="TIGR00517">
    <property type="entry name" value="acyl_carrier"/>
    <property type="match status" value="1"/>
</dbReference>
<comment type="PTM">
    <text evidence="9">4'-phosphopantetheine is transferred from CoA to a specific serine of apo-ACP by acpS.</text>
</comment>
<dbReference type="RefSeq" id="WP_049717690.1">
    <property type="nucleotide sequence ID" value="NZ_LFXA01000013.1"/>
</dbReference>
<accession>A0A0K9XBK7</accession>
<evidence type="ECO:0000256" key="5">
    <source>
        <dbReference type="ARBA" id="ARBA00023098"/>
    </source>
</evidence>
<dbReference type="UniPathway" id="UPA00094"/>
<proteinExistence type="inferred from homology"/>
<feature type="domain" description="Carrier" evidence="10">
    <location>
        <begin position="3"/>
        <end position="78"/>
    </location>
</feature>
<dbReference type="PANTHER" id="PTHR20863">
    <property type="entry name" value="ACYL CARRIER PROTEIN"/>
    <property type="match status" value="1"/>
</dbReference>
<dbReference type="InterPro" id="IPR009081">
    <property type="entry name" value="PP-bd_ACP"/>
</dbReference>
<evidence type="ECO:0000256" key="9">
    <source>
        <dbReference type="RuleBase" id="RU003545"/>
    </source>
</evidence>
<comment type="function">
    <text evidence="7 9">Carrier of the growing fatty acid chain in fatty acid biosynthesis.</text>
</comment>
<gene>
    <name evidence="7" type="primary">acpP</name>
    <name evidence="11" type="ORF">AC230_20270</name>
</gene>
<keyword evidence="6 7" id="KW-0275">Fatty acid biosynthesis</keyword>
<evidence type="ECO:0000259" key="10">
    <source>
        <dbReference type="PROSITE" id="PS50075"/>
    </source>
</evidence>
<dbReference type="NCBIfam" id="NF002148">
    <property type="entry name" value="PRK00982.1-2"/>
    <property type="match status" value="1"/>
</dbReference>
<dbReference type="STRING" id="1678637.AC230_20270"/>
<dbReference type="HAMAP" id="MF_01217">
    <property type="entry name" value="Acyl_carrier"/>
    <property type="match status" value="1"/>
</dbReference>
<dbReference type="OrthoDB" id="5523836at2"/>
<dbReference type="Proteomes" id="UP000037288">
    <property type="component" value="Unassembled WGS sequence"/>
</dbReference>
<dbReference type="Pfam" id="PF00550">
    <property type="entry name" value="PP-binding"/>
    <property type="match status" value="1"/>
</dbReference>
<dbReference type="GO" id="GO:0005829">
    <property type="term" value="C:cytosol"/>
    <property type="evidence" value="ECO:0007669"/>
    <property type="project" value="TreeGrafter"/>
</dbReference>
<keyword evidence="7" id="KW-0963">Cytoplasm</keyword>
<dbReference type="PATRIC" id="fig|1678637.3.peg.4338"/>
<evidence type="ECO:0000256" key="4">
    <source>
        <dbReference type="ARBA" id="ARBA00022832"/>
    </source>
</evidence>
<organism evidence="11 12">
    <name type="scientific">Streptomyces caatingaensis</name>
    <dbReference type="NCBI Taxonomy" id="1678637"/>
    <lineage>
        <taxon>Bacteria</taxon>
        <taxon>Bacillati</taxon>
        <taxon>Actinomycetota</taxon>
        <taxon>Actinomycetes</taxon>
        <taxon>Kitasatosporales</taxon>
        <taxon>Streptomycetaceae</taxon>
        <taxon>Streptomyces</taxon>
    </lineage>
</organism>
<dbReference type="InterPro" id="IPR036736">
    <property type="entry name" value="ACP-like_sf"/>
</dbReference>
<evidence type="ECO:0000256" key="6">
    <source>
        <dbReference type="ARBA" id="ARBA00023160"/>
    </source>
</evidence>
<dbReference type="PANTHER" id="PTHR20863:SF76">
    <property type="entry name" value="CARRIER DOMAIN-CONTAINING PROTEIN"/>
    <property type="match status" value="1"/>
</dbReference>
<evidence type="ECO:0000256" key="7">
    <source>
        <dbReference type="HAMAP-Rule" id="MF_01217"/>
    </source>
</evidence>
<comment type="PTM">
    <text evidence="7">4'-phosphopantetheine is transferred from CoA to a specific serine of apo-ACP by AcpS. This modification is essential for activity because fatty acids are bound in thioester linkage to the sulfhydryl of the prosthetic group.</text>
</comment>
<dbReference type="InterPro" id="IPR003231">
    <property type="entry name" value="ACP"/>
</dbReference>
<dbReference type="Gene3D" id="1.10.1200.10">
    <property type="entry name" value="ACP-like"/>
    <property type="match status" value="1"/>
</dbReference>
<protein>
    <recommendedName>
        <fullName evidence="7 8">Acyl carrier protein</fullName>
        <shortName evidence="7">ACP</shortName>
    </recommendedName>
</protein>
<keyword evidence="12" id="KW-1185">Reference proteome</keyword>
<evidence type="ECO:0000313" key="12">
    <source>
        <dbReference type="Proteomes" id="UP000037288"/>
    </source>
</evidence>
<evidence type="ECO:0000256" key="8">
    <source>
        <dbReference type="NCBIfam" id="TIGR00517"/>
    </source>
</evidence>
<keyword evidence="1 7" id="KW-0596">Phosphopantetheine</keyword>
<dbReference type="SUPFAM" id="SSF47336">
    <property type="entry name" value="ACP-like"/>
    <property type="match status" value="1"/>
</dbReference>
<keyword evidence="4 7" id="KW-0276">Fatty acid metabolism</keyword>
<dbReference type="GO" id="GO:0000036">
    <property type="term" value="F:acyl carrier activity"/>
    <property type="evidence" value="ECO:0007669"/>
    <property type="project" value="UniProtKB-UniRule"/>
</dbReference>
<comment type="caution">
    <text evidence="11">The sequence shown here is derived from an EMBL/GenBank/DDBJ whole genome shotgun (WGS) entry which is preliminary data.</text>
</comment>
<comment type="subcellular location">
    <subcellularLocation>
        <location evidence="7">Cytoplasm</location>
    </subcellularLocation>
</comment>
<sequence length="86" mass="9134">MSSIVEQRLVDVLVDRLGMRPDELSRTARFKEDLGLDSLDMVELVTVLEEEIGTSVPDEAAASLTSLGDVVAYVESLRGGAAGTPA</sequence>
<evidence type="ECO:0000256" key="1">
    <source>
        <dbReference type="ARBA" id="ARBA00022450"/>
    </source>
</evidence>
<dbReference type="AlphaFoldDB" id="A0A0K9XBK7"/>
<keyword evidence="2 7" id="KW-0444">Lipid biosynthesis</keyword>
<evidence type="ECO:0000256" key="2">
    <source>
        <dbReference type="ARBA" id="ARBA00022516"/>
    </source>
</evidence>
<comment type="similarity">
    <text evidence="7">Belongs to the acyl carrier protein (ACP) family.</text>
</comment>
<dbReference type="GO" id="GO:0016020">
    <property type="term" value="C:membrane"/>
    <property type="evidence" value="ECO:0007669"/>
    <property type="project" value="GOC"/>
</dbReference>
<name>A0A0K9XBK7_9ACTN</name>
<feature type="modified residue" description="O-(pantetheine 4'-phosphoryl)serine" evidence="7">
    <location>
        <position position="38"/>
    </location>
</feature>
<dbReference type="GO" id="GO:0000035">
    <property type="term" value="F:acyl binding"/>
    <property type="evidence" value="ECO:0007669"/>
    <property type="project" value="TreeGrafter"/>
</dbReference>
<dbReference type="GO" id="GO:0009245">
    <property type="term" value="P:lipid A biosynthetic process"/>
    <property type="evidence" value="ECO:0007669"/>
    <property type="project" value="TreeGrafter"/>
</dbReference>
<keyword evidence="3 7" id="KW-0597">Phosphoprotein</keyword>
<dbReference type="EMBL" id="LFXA01000013">
    <property type="protein sequence ID" value="KNB50784.1"/>
    <property type="molecule type" value="Genomic_DNA"/>
</dbReference>
<dbReference type="PROSITE" id="PS50075">
    <property type="entry name" value="CARRIER"/>
    <property type="match status" value="1"/>
</dbReference>